<protein>
    <submittedName>
        <fullName evidence="5">Mandelate racemase</fullName>
        <ecNumber evidence="5">5.1.2.2</ecNumber>
    </submittedName>
</protein>
<dbReference type="InterPro" id="IPR036849">
    <property type="entry name" value="Enolase-like_C_sf"/>
</dbReference>
<keyword evidence="5" id="KW-0413">Isomerase</keyword>
<dbReference type="Proteomes" id="UP000196320">
    <property type="component" value="Unassembled WGS sequence"/>
</dbReference>
<dbReference type="Gene3D" id="3.20.20.120">
    <property type="entry name" value="Enolase-like C-terminal domain"/>
    <property type="match status" value="1"/>
</dbReference>
<dbReference type="GO" id="GO:0018838">
    <property type="term" value="F:mandelate racemase activity"/>
    <property type="evidence" value="ECO:0007669"/>
    <property type="project" value="UniProtKB-EC"/>
</dbReference>
<dbReference type="EMBL" id="FUKO01000012">
    <property type="protein sequence ID" value="SJN23921.1"/>
    <property type="molecule type" value="Genomic_DNA"/>
</dbReference>
<comment type="cofactor">
    <cofactor evidence="1">
        <name>Mg(2+)</name>
        <dbReference type="ChEBI" id="CHEBI:18420"/>
    </cofactor>
</comment>
<evidence type="ECO:0000256" key="3">
    <source>
        <dbReference type="ARBA" id="ARBA00022842"/>
    </source>
</evidence>
<accession>A0A1R4IVL0</accession>
<dbReference type="InterPro" id="IPR029065">
    <property type="entry name" value="Enolase_C-like"/>
</dbReference>
<dbReference type="RefSeq" id="WP_087130217.1">
    <property type="nucleotide sequence ID" value="NZ_FUKO01000012.1"/>
</dbReference>
<dbReference type="AlphaFoldDB" id="A0A1R4IVL0"/>
<sequence>MQIAAGEYGYTPADFHLLLAAGAVDTLQADATRCGGVTGFVNAAEQCTAWGVPLSAHCAPALHATLASAVEPSVHVEYFHDHVLIESLLFDGVPELVDGCLLPDPSRAGHGLSLSGRGNEYCTRSTS</sequence>
<dbReference type="GO" id="GO:0000287">
    <property type="term" value="F:magnesium ion binding"/>
    <property type="evidence" value="ECO:0007669"/>
    <property type="project" value="TreeGrafter"/>
</dbReference>
<evidence type="ECO:0000256" key="2">
    <source>
        <dbReference type="ARBA" id="ARBA00022723"/>
    </source>
</evidence>
<evidence type="ECO:0000256" key="1">
    <source>
        <dbReference type="ARBA" id="ARBA00001946"/>
    </source>
</evidence>
<dbReference type="Pfam" id="PF13378">
    <property type="entry name" value="MR_MLE_C"/>
    <property type="match status" value="1"/>
</dbReference>
<dbReference type="SUPFAM" id="SSF51604">
    <property type="entry name" value="Enolase C-terminal domain-like"/>
    <property type="match status" value="1"/>
</dbReference>
<reference evidence="5 6" key="1">
    <citation type="submission" date="2017-02" db="EMBL/GenBank/DDBJ databases">
        <authorList>
            <person name="Peterson S.W."/>
        </authorList>
    </citation>
    <scope>NUCLEOTIDE SEQUENCE [LARGE SCALE GENOMIC DNA]</scope>
    <source>
        <strain evidence="5 6">B Mb 05.01</strain>
    </source>
</reference>
<evidence type="ECO:0000313" key="6">
    <source>
        <dbReference type="Proteomes" id="UP000196320"/>
    </source>
</evidence>
<dbReference type="PANTHER" id="PTHR13794:SF58">
    <property type="entry name" value="MITOCHONDRIAL ENOLASE SUPERFAMILY MEMBER 1"/>
    <property type="match status" value="1"/>
</dbReference>
<dbReference type="OrthoDB" id="9802699at2"/>
<name>A0A1R4IVL0_9MICO</name>
<feature type="domain" description="Enolase C-terminal" evidence="4">
    <location>
        <begin position="1"/>
        <end position="115"/>
    </location>
</feature>
<keyword evidence="2" id="KW-0479">Metal-binding</keyword>
<dbReference type="GO" id="GO:0016052">
    <property type="term" value="P:carbohydrate catabolic process"/>
    <property type="evidence" value="ECO:0007669"/>
    <property type="project" value="TreeGrafter"/>
</dbReference>
<dbReference type="PANTHER" id="PTHR13794">
    <property type="entry name" value="ENOLASE SUPERFAMILY, MANDELATE RACEMASE"/>
    <property type="match status" value="1"/>
</dbReference>
<keyword evidence="6" id="KW-1185">Reference proteome</keyword>
<dbReference type="EC" id="5.1.2.2" evidence="5"/>
<dbReference type="InterPro" id="IPR046945">
    <property type="entry name" value="RHMD-like"/>
</dbReference>
<dbReference type="GO" id="GO:0016836">
    <property type="term" value="F:hydro-lyase activity"/>
    <property type="evidence" value="ECO:0007669"/>
    <property type="project" value="TreeGrafter"/>
</dbReference>
<gene>
    <name evidence="5" type="ORF">FM104_04255</name>
</gene>
<organism evidence="5 6">
    <name type="scientific">Microbacterium esteraromaticum</name>
    <dbReference type="NCBI Taxonomy" id="57043"/>
    <lineage>
        <taxon>Bacteria</taxon>
        <taxon>Bacillati</taxon>
        <taxon>Actinomycetota</taxon>
        <taxon>Actinomycetes</taxon>
        <taxon>Micrococcales</taxon>
        <taxon>Microbacteriaceae</taxon>
        <taxon>Microbacterium</taxon>
    </lineage>
</organism>
<proteinExistence type="predicted"/>
<evidence type="ECO:0000313" key="5">
    <source>
        <dbReference type="EMBL" id="SJN23921.1"/>
    </source>
</evidence>
<evidence type="ECO:0000259" key="4">
    <source>
        <dbReference type="Pfam" id="PF13378"/>
    </source>
</evidence>
<keyword evidence="3" id="KW-0460">Magnesium</keyword>